<dbReference type="PROSITE" id="PS51819">
    <property type="entry name" value="VOC"/>
    <property type="match status" value="1"/>
</dbReference>
<dbReference type="GO" id="GO:0016829">
    <property type="term" value="F:lyase activity"/>
    <property type="evidence" value="ECO:0007669"/>
    <property type="project" value="UniProtKB-KW"/>
</dbReference>
<dbReference type="GO" id="GO:0051213">
    <property type="term" value="F:dioxygenase activity"/>
    <property type="evidence" value="ECO:0007669"/>
    <property type="project" value="UniProtKB-KW"/>
</dbReference>
<sequence>MTTVITKKPNLVLRVNDLNRSLDFYIDTVGWVIDWKNNNDQIVQLKDQFGESTAILTSSKELDVREFLDTAYLDPIPGQRFYFTREALKDFHQSLLKEGIVETNLLVEEGFGQTLLLEDPDGYILAFWEELYLPDNQIVELYKQGPVMLEKALHGLSDADLDLVRAPGKWSIRQTVLHFIDSDITSLHKIKFALAESGREYIRNAYDPNNWESGTKYSSRSITIAVQLFMLQREHVLEMCTSLPDALDRFVLVNGKKEEVRKMIKMIAGHARGHIIQIWETRKVHQIS</sequence>
<dbReference type="Pfam" id="PF12867">
    <property type="entry name" value="DinB_2"/>
    <property type="match status" value="1"/>
</dbReference>
<keyword evidence="2" id="KW-0223">Dioxygenase</keyword>
<protein>
    <submittedName>
        <fullName evidence="2">Catechol 2,3-dioxygenase-like lactoylglutathione lyase family enzyme</fullName>
    </submittedName>
</protein>
<proteinExistence type="predicted"/>
<dbReference type="Gene3D" id="1.20.120.450">
    <property type="entry name" value="dinb family like domain"/>
    <property type="match status" value="1"/>
</dbReference>
<dbReference type="InterPro" id="IPR034660">
    <property type="entry name" value="DinB/YfiT-like"/>
</dbReference>
<dbReference type="Proteomes" id="UP000581688">
    <property type="component" value="Unassembled WGS sequence"/>
</dbReference>
<gene>
    <name evidence="2" type="ORF">HNQ94_000489</name>
</gene>
<dbReference type="InterPro" id="IPR037523">
    <property type="entry name" value="VOC_core"/>
</dbReference>
<evidence type="ECO:0000313" key="3">
    <source>
        <dbReference type="Proteomes" id="UP000581688"/>
    </source>
</evidence>
<keyword evidence="3" id="KW-1185">Reference proteome</keyword>
<accession>A0A841Q2Z9</accession>
<comment type="caution">
    <text evidence="2">The sequence shown here is derived from an EMBL/GenBank/DDBJ whole genome shotgun (WGS) entry which is preliminary data.</text>
</comment>
<dbReference type="RefSeq" id="WP_174494383.1">
    <property type="nucleotide sequence ID" value="NZ_CADDWK010000001.1"/>
</dbReference>
<dbReference type="InterPro" id="IPR029068">
    <property type="entry name" value="Glyas_Bleomycin-R_OHBP_Dase"/>
</dbReference>
<dbReference type="Pfam" id="PF00903">
    <property type="entry name" value="Glyoxalase"/>
    <property type="match status" value="1"/>
</dbReference>
<dbReference type="InterPro" id="IPR004360">
    <property type="entry name" value="Glyas_Fos-R_dOase_dom"/>
</dbReference>
<dbReference type="SUPFAM" id="SSF54593">
    <property type="entry name" value="Glyoxalase/Bleomycin resistance protein/Dihydroxybiphenyl dioxygenase"/>
    <property type="match status" value="1"/>
</dbReference>
<evidence type="ECO:0000259" key="1">
    <source>
        <dbReference type="PROSITE" id="PS51819"/>
    </source>
</evidence>
<reference evidence="2 3" key="1">
    <citation type="submission" date="2020-08" db="EMBL/GenBank/DDBJ databases">
        <title>Genomic Encyclopedia of Type Strains, Phase IV (KMG-IV): sequencing the most valuable type-strain genomes for metagenomic binning, comparative biology and taxonomic classification.</title>
        <authorList>
            <person name="Goeker M."/>
        </authorList>
    </citation>
    <scope>NUCLEOTIDE SEQUENCE [LARGE SCALE GENOMIC DNA]</scope>
    <source>
        <strain evidence="2 3">DSM 19612</strain>
    </source>
</reference>
<dbReference type="AlphaFoldDB" id="A0A841Q2Z9"/>
<organism evidence="2 3">
    <name type="scientific">Salirhabdus euzebyi</name>
    <dbReference type="NCBI Taxonomy" id="394506"/>
    <lineage>
        <taxon>Bacteria</taxon>
        <taxon>Bacillati</taxon>
        <taxon>Bacillota</taxon>
        <taxon>Bacilli</taxon>
        <taxon>Bacillales</taxon>
        <taxon>Bacillaceae</taxon>
        <taxon>Salirhabdus</taxon>
    </lineage>
</organism>
<feature type="domain" description="VOC" evidence="1">
    <location>
        <begin position="7"/>
        <end position="130"/>
    </location>
</feature>
<keyword evidence="2" id="KW-0456">Lyase</keyword>
<dbReference type="InterPro" id="IPR024775">
    <property type="entry name" value="DinB-like"/>
</dbReference>
<evidence type="ECO:0000313" key="2">
    <source>
        <dbReference type="EMBL" id="MBB6452068.1"/>
    </source>
</evidence>
<dbReference type="CDD" id="cd06587">
    <property type="entry name" value="VOC"/>
    <property type="match status" value="1"/>
</dbReference>
<dbReference type="EMBL" id="JACHGH010000001">
    <property type="protein sequence ID" value="MBB6452068.1"/>
    <property type="molecule type" value="Genomic_DNA"/>
</dbReference>
<name>A0A841Q2Z9_9BACI</name>
<keyword evidence="2" id="KW-0560">Oxidoreductase</keyword>
<dbReference type="SUPFAM" id="SSF109854">
    <property type="entry name" value="DinB/YfiT-like putative metalloenzymes"/>
    <property type="match status" value="1"/>
</dbReference>
<dbReference type="Gene3D" id="3.10.180.10">
    <property type="entry name" value="2,3-Dihydroxybiphenyl 1,2-Dioxygenase, domain 1"/>
    <property type="match status" value="1"/>
</dbReference>